<dbReference type="PANTHER" id="PTHR34478:SF1">
    <property type="entry name" value="PROTEIN LEMA"/>
    <property type="match status" value="1"/>
</dbReference>
<comment type="subcellular location">
    <subcellularLocation>
        <location evidence="1">Membrane</location>
        <topology evidence="1">Single-pass membrane protein</topology>
    </subcellularLocation>
</comment>
<evidence type="ECO:0000256" key="7">
    <source>
        <dbReference type="SAM" id="MobiDB-lite"/>
    </source>
</evidence>
<keyword evidence="4" id="KW-1133">Transmembrane helix</keyword>
<evidence type="ECO:0000256" key="4">
    <source>
        <dbReference type="ARBA" id="ARBA00022989"/>
    </source>
</evidence>
<dbReference type="EMBL" id="CP038018">
    <property type="protein sequence ID" value="QED91993.1"/>
    <property type="molecule type" value="Genomic_DNA"/>
</dbReference>
<dbReference type="KEGG" id="eex:EZJ17_04690"/>
<organism evidence="8 9">
    <name type="scientific">Eikenella exigua</name>
    <dbReference type="NCBI Taxonomy" id="2528037"/>
    <lineage>
        <taxon>Bacteria</taxon>
        <taxon>Pseudomonadati</taxon>
        <taxon>Pseudomonadota</taxon>
        <taxon>Betaproteobacteria</taxon>
        <taxon>Neisseriales</taxon>
        <taxon>Neisseriaceae</taxon>
        <taxon>Eikenella</taxon>
    </lineage>
</organism>
<reference evidence="9" key="1">
    <citation type="journal article" date="2019" name="J. Anim. Genet.">
        <title>Description and whole genome sequencing of Eikenella exigua sp. nov., isolated from brain abscess and blood.</title>
        <authorList>
            <person name="Stormo K.A."/>
            <person name="Nygaard R.M."/>
            <person name="Bruvold T.S."/>
            <person name="Dimmen G."/>
            <person name="Lindemann P.C."/>
            <person name="Jordal S."/>
            <person name="Kommedal O."/>
        </authorList>
    </citation>
    <scope>NUCLEOTIDE SEQUENCE [LARGE SCALE GENOMIC DNA]</scope>
    <source>
        <strain evidence="9">PXX</strain>
    </source>
</reference>
<proteinExistence type="inferred from homology"/>
<dbReference type="RefSeq" id="WP_082886424.1">
    <property type="nucleotide sequence ID" value="NZ_CP038018.1"/>
</dbReference>
<comment type="similarity">
    <text evidence="2">Belongs to the LemA family.</text>
</comment>
<dbReference type="Gene3D" id="1.20.1440.20">
    <property type="entry name" value="LemA-like domain"/>
    <property type="match status" value="2"/>
</dbReference>
<feature type="coiled-coil region" evidence="6">
    <location>
        <begin position="87"/>
        <end position="118"/>
    </location>
</feature>
<feature type="region of interest" description="Disordered" evidence="7">
    <location>
        <begin position="190"/>
        <end position="232"/>
    </location>
</feature>
<evidence type="ECO:0000256" key="3">
    <source>
        <dbReference type="ARBA" id="ARBA00022692"/>
    </source>
</evidence>
<name>A0AAX1F7B9_9NEIS</name>
<protein>
    <submittedName>
        <fullName evidence="8">LemA family protein</fullName>
    </submittedName>
</protein>
<evidence type="ECO:0000313" key="9">
    <source>
        <dbReference type="Proteomes" id="UP000326695"/>
    </source>
</evidence>
<dbReference type="Pfam" id="PF04011">
    <property type="entry name" value="LemA"/>
    <property type="match status" value="1"/>
</dbReference>
<feature type="compositionally biased region" description="Polar residues" evidence="7">
    <location>
        <begin position="208"/>
        <end position="232"/>
    </location>
</feature>
<evidence type="ECO:0000256" key="5">
    <source>
        <dbReference type="ARBA" id="ARBA00023136"/>
    </source>
</evidence>
<evidence type="ECO:0000256" key="1">
    <source>
        <dbReference type="ARBA" id="ARBA00004167"/>
    </source>
</evidence>
<keyword evidence="9" id="KW-1185">Reference proteome</keyword>
<dbReference type="InterPro" id="IPR007156">
    <property type="entry name" value="MamQ_LemA"/>
</dbReference>
<keyword evidence="5" id="KW-0472">Membrane</keyword>
<dbReference type="PANTHER" id="PTHR34478">
    <property type="entry name" value="PROTEIN LEMA"/>
    <property type="match status" value="1"/>
</dbReference>
<evidence type="ECO:0000256" key="6">
    <source>
        <dbReference type="SAM" id="Coils"/>
    </source>
</evidence>
<dbReference type="Proteomes" id="UP000326695">
    <property type="component" value="Chromosome"/>
</dbReference>
<gene>
    <name evidence="8" type="ORF">EZJ17_04690</name>
</gene>
<keyword evidence="6" id="KW-0175">Coiled coil</keyword>
<evidence type="ECO:0000313" key="8">
    <source>
        <dbReference type="EMBL" id="QED91993.1"/>
    </source>
</evidence>
<sequence length="232" mass="26033">MLLFLLIIVTVAIGWLVKVYNTLQSSMQSIREGFSNLQAGLKKRQQLSGQIIEIASGYLEHEQITQLKVAQANNTQQMMAMAQSFPQLKADATYQKLMGQLERLENEILERRESYNNRVRRFNSYRNSFPAVLVAQKLSFGTVEYFNSDDEKFDAQAQSFARDDTECLQKIIGSSAQAVKSASEHATRAAKEGVSQLKQQYGDKPNVVDTTQDVIAQNEESQDTGQPNGSPQ</sequence>
<dbReference type="SUPFAM" id="SSF140478">
    <property type="entry name" value="LemA-like"/>
    <property type="match status" value="1"/>
</dbReference>
<accession>A0AAX1F7B9</accession>
<evidence type="ECO:0000256" key="2">
    <source>
        <dbReference type="ARBA" id="ARBA00008854"/>
    </source>
</evidence>
<dbReference type="InterPro" id="IPR023353">
    <property type="entry name" value="LemA-like_dom_sf"/>
</dbReference>
<dbReference type="GO" id="GO:0016020">
    <property type="term" value="C:membrane"/>
    <property type="evidence" value="ECO:0007669"/>
    <property type="project" value="UniProtKB-SubCell"/>
</dbReference>
<dbReference type="AlphaFoldDB" id="A0AAX1F7B9"/>
<keyword evidence="3" id="KW-0812">Transmembrane</keyword>